<dbReference type="RefSeq" id="WP_078928943.1">
    <property type="nucleotide sequence ID" value="NZ_FUXX01000025.1"/>
</dbReference>
<evidence type="ECO:0000256" key="1">
    <source>
        <dbReference type="SAM" id="Phobius"/>
    </source>
</evidence>
<dbReference type="AlphaFoldDB" id="A0A1T4VH30"/>
<dbReference type="EMBL" id="FUXX01000025">
    <property type="protein sequence ID" value="SKA64284.1"/>
    <property type="molecule type" value="Genomic_DNA"/>
</dbReference>
<reference evidence="3" key="1">
    <citation type="submission" date="2017-02" db="EMBL/GenBank/DDBJ databases">
        <authorList>
            <person name="Varghese N."/>
            <person name="Submissions S."/>
        </authorList>
    </citation>
    <scope>NUCLEOTIDE SEQUENCE [LARGE SCALE GENOMIC DNA]</scope>
    <source>
        <strain evidence="3">DSM 3072</strain>
    </source>
</reference>
<evidence type="ECO:0000313" key="2">
    <source>
        <dbReference type="EMBL" id="SKA64284.1"/>
    </source>
</evidence>
<feature type="transmembrane region" description="Helical" evidence="1">
    <location>
        <begin position="196"/>
        <end position="214"/>
    </location>
</feature>
<sequence>MKKKTWIIDKYNELSNCSSQKKLMYTQRVIDSYSSAINNKISYLLFCLPYLFSLLFIKSSSGGEISFLQGLLLFINFVLCVTSAVIILSITSRIFVFYVWGISGILLVILLVDSYLHDSILYFSINLSLVTIASIFLIVKIFCGKNKFKFLKGEDFYISIYHDILISSDNSQNKECFDKLLERANELYTVDKTSKIILIVSLNLWFLVFILYLLQKIQCV</sequence>
<keyword evidence="1" id="KW-1133">Transmembrane helix</keyword>
<organism evidence="2 3">
    <name type="scientific">Succinivibrio dextrinosolvens DSM 3072</name>
    <dbReference type="NCBI Taxonomy" id="1123324"/>
    <lineage>
        <taxon>Bacteria</taxon>
        <taxon>Pseudomonadati</taxon>
        <taxon>Pseudomonadota</taxon>
        <taxon>Gammaproteobacteria</taxon>
        <taxon>Aeromonadales</taxon>
        <taxon>Succinivibrionaceae</taxon>
        <taxon>Succinivibrio</taxon>
    </lineage>
</organism>
<keyword evidence="3" id="KW-1185">Reference proteome</keyword>
<feature type="transmembrane region" description="Helical" evidence="1">
    <location>
        <begin position="65"/>
        <end position="88"/>
    </location>
</feature>
<feature type="transmembrane region" description="Helical" evidence="1">
    <location>
        <begin position="95"/>
        <end position="116"/>
    </location>
</feature>
<feature type="transmembrane region" description="Helical" evidence="1">
    <location>
        <begin position="41"/>
        <end position="59"/>
    </location>
</feature>
<name>A0A1T4VH30_9GAMM</name>
<feature type="transmembrane region" description="Helical" evidence="1">
    <location>
        <begin position="122"/>
        <end position="143"/>
    </location>
</feature>
<dbReference type="Proteomes" id="UP000242432">
    <property type="component" value="Unassembled WGS sequence"/>
</dbReference>
<gene>
    <name evidence="2" type="ORF">SAMN02745213_01513</name>
</gene>
<accession>A0A1T4VH30</accession>
<keyword evidence="1" id="KW-0472">Membrane</keyword>
<proteinExistence type="predicted"/>
<protein>
    <submittedName>
        <fullName evidence="2">Uncharacterized protein</fullName>
    </submittedName>
</protein>
<keyword evidence="1" id="KW-0812">Transmembrane</keyword>
<evidence type="ECO:0000313" key="3">
    <source>
        <dbReference type="Proteomes" id="UP000242432"/>
    </source>
</evidence>